<accession>A0A0V0QUZ1</accession>
<keyword evidence="5" id="KW-0969">Cilium</keyword>
<evidence type="ECO:0000256" key="6">
    <source>
        <dbReference type="ARBA" id="ARBA00023273"/>
    </source>
</evidence>
<sequence length="185" mass="21497">MSLYSGSQYEGEYLEGWYHGQGTYTYPNGVVYKGQFFKGQFHGEGTLIYPNGGKYVAKWDNGKMKTGNYFFNDNLQYEFDDWKYCTGDDRRFYPEHKDGIQPAGATQMTREKDQPNEIPEGTYDVGVGYYEPIKSIIYKYDGNVLRTPSEEEVEDIMKKCRYNPRKALKISGDQDKIIQKVIKDL</sequence>
<evidence type="ECO:0000313" key="8">
    <source>
        <dbReference type="EMBL" id="KRX05768.1"/>
    </source>
</evidence>
<keyword evidence="4" id="KW-0282">Flagellum</keyword>
<dbReference type="InterPro" id="IPR042814">
    <property type="entry name" value="Morn5"/>
</dbReference>
<evidence type="ECO:0000256" key="1">
    <source>
        <dbReference type="ARBA" id="ARBA00004230"/>
    </source>
</evidence>
<organism evidence="8 9">
    <name type="scientific">Pseudocohnilembus persalinus</name>
    <name type="common">Ciliate</name>
    <dbReference type="NCBI Taxonomy" id="266149"/>
    <lineage>
        <taxon>Eukaryota</taxon>
        <taxon>Sar</taxon>
        <taxon>Alveolata</taxon>
        <taxon>Ciliophora</taxon>
        <taxon>Intramacronucleata</taxon>
        <taxon>Oligohymenophorea</taxon>
        <taxon>Scuticociliatia</taxon>
        <taxon>Philasterida</taxon>
        <taxon>Pseudocohnilembidae</taxon>
        <taxon>Pseudocohnilembus</taxon>
    </lineage>
</organism>
<dbReference type="OrthoDB" id="288868at2759"/>
<comment type="caution">
    <text evidence="8">The sequence shown here is derived from an EMBL/GenBank/DDBJ whole genome shotgun (WGS) entry which is preliminary data.</text>
</comment>
<name>A0A0V0QUZ1_PSEPJ</name>
<dbReference type="InParanoid" id="A0A0V0QUZ1"/>
<evidence type="ECO:0000313" key="9">
    <source>
        <dbReference type="Proteomes" id="UP000054937"/>
    </source>
</evidence>
<evidence type="ECO:0000256" key="2">
    <source>
        <dbReference type="ARBA" id="ARBA00016322"/>
    </source>
</evidence>
<gene>
    <name evidence="8" type="ORF">PPERSA_09908</name>
</gene>
<evidence type="ECO:0000256" key="4">
    <source>
        <dbReference type="ARBA" id="ARBA00022846"/>
    </source>
</evidence>
<dbReference type="GO" id="GO:0031514">
    <property type="term" value="C:motile cilium"/>
    <property type="evidence" value="ECO:0007669"/>
    <property type="project" value="UniProtKB-SubCell"/>
</dbReference>
<keyword evidence="3" id="KW-0677">Repeat</keyword>
<comment type="subcellular location">
    <subcellularLocation>
        <location evidence="1">Cell projection</location>
        <location evidence="1">Cilium</location>
        <location evidence="1">Flagellum</location>
    </subcellularLocation>
</comment>
<evidence type="ECO:0000256" key="3">
    <source>
        <dbReference type="ARBA" id="ARBA00022737"/>
    </source>
</evidence>
<keyword evidence="9" id="KW-1185">Reference proteome</keyword>
<proteinExistence type="predicted"/>
<evidence type="ECO:0000256" key="5">
    <source>
        <dbReference type="ARBA" id="ARBA00023069"/>
    </source>
</evidence>
<dbReference type="AlphaFoldDB" id="A0A0V0QUZ1"/>
<dbReference type="Pfam" id="PF02493">
    <property type="entry name" value="MORN"/>
    <property type="match status" value="2"/>
</dbReference>
<dbReference type="SMART" id="SM00698">
    <property type="entry name" value="MORN"/>
    <property type="match status" value="2"/>
</dbReference>
<dbReference type="OMA" id="NGRMEGK"/>
<evidence type="ECO:0000256" key="7">
    <source>
        <dbReference type="SAM" id="MobiDB-lite"/>
    </source>
</evidence>
<dbReference type="PANTHER" id="PTHR46437:SF1">
    <property type="entry name" value="MORN REPEAT-CONTAINING PROTEIN 5"/>
    <property type="match status" value="1"/>
</dbReference>
<dbReference type="PANTHER" id="PTHR46437">
    <property type="entry name" value="MORN REPEAT-CONTAINING PROTEIN 5"/>
    <property type="match status" value="1"/>
</dbReference>
<feature type="region of interest" description="Disordered" evidence="7">
    <location>
        <begin position="99"/>
        <end position="121"/>
    </location>
</feature>
<dbReference type="InterPro" id="IPR003409">
    <property type="entry name" value="MORN"/>
</dbReference>
<dbReference type="SUPFAM" id="SSF82185">
    <property type="entry name" value="Histone H3 K4-specific methyltransferase SET7/9 N-terminal domain"/>
    <property type="match status" value="1"/>
</dbReference>
<reference evidence="8 9" key="1">
    <citation type="journal article" date="2015" name="Sci. Rep.">
        <title>Genome of the facultative scuticociliatosis pathogen Pseudocohnilembus persalinus provides insight into its virulence through horizontal gene transfer.</title>
        <authorList>
            <person name="Xiong J."/>
            <person name="Wang G."/>
            <person name="Cheng J."/>
            <person name="Tian M."/>
            <person name="Pan X."/>
            <person name="Warren A."/>
            <person name="Jiang C."/>
            <person name="Yuan D."/>
            <person name="Miao W."/>
        </authorList>
    </citation>
    <scope>NUCLEOTIDE SEQUENCE [LARGE SCALE GENOMIC DNA]</scope>
    <source>
        <strain evidence="8">36N120E</strain>
    </source>
</reference>
<dbReference type="EMBL" id="LDAU01000105">
    <property type="protein sequence ID" value="KRX05768.1"/>
    <property type="molecule type" value="Genomic_DNA"/>
</dbReference>
<keyword evidence="6" id="KW-0966">Cell projection</keyword>
<dbReference type="Proteomes" id="UP000054937">
    <property type="component" value="Unassembled WGS sequence"/>
</dbReference>
<protein>
    <recommendedName>
        <fullName evidence="2">MORN repeat-containing protein 5</fullName>
    </recommendedName>
</protein>
<dbReference type="Gene3D" id="2.20.110.10">
    <property type="entry name" value="Histone H3 K4-specific methyltransferase SET7/9 N-terminal domain"/>
    <property type="match status" value="1"/>
</dbReference>